<dbReference type="SUPFAM" id="SSF56672">
    <property type="entry name" value="DNA/RNA polymerases"/>
    <property type="match status" value="1"/>
</dbReference>
<evidence type="ECO:0000259" key="1">
    <source>
        <dbReference type="PROSITE" id="PS50878"/>
    </source>
</evidence>
<dbReference type="PROSITE" id="PS50878">
    <property type="entry name" value="RT_POL"/>
    <property type="match status" value="1"/>
</dbReference>
<feature type="non-terminal residue" evidence="2">
    <location>
        <position position="142"/>
    </location>
</feature>
<sequence length="142" mass="16184">MFKVDFEKAFDSVDWSFLDFVMQKMGFHEKWRRWISECLNTASVSVLVNGSATKEFEMGRGLRQGDPLSPFLFIIAAEGFNMLMKNAVDMGRFAGYKFEGGDLGFSHLQYADDTLIIGEKSWGNIRIMKANLLLFELMSGLK</sequence>
<accession>A0A2K3JY53</accession>
<dbReference type="Proteomes" id="UP000236291">
    <property type="component" value="Unassembled WGS sequence"/>
</dbReference>
<dbReference type="PANTHER" id="PTHR46890">
    <property type="entry name" value="NON-LTR RETROLELEMENT REVERSE TRANSCRIPTASE-LIKE PROTEIN-RELATED"/>
    <property type="match status" value="1"/>
</dbReference>
<name>A0A2K3JY53_TRIPR</name>
<protein>
    <submittedName>
        <fullName evidence="2">Ribonuclease H</fullName>
    </submittedName>
</protein>
<dbReference type="Pfam" id="PF00078">
    <property type="entry name" value="RVT_1"/>
    <property type="match status" value="1"/>
</dbReference>
<reference evidence="2 3" key="2">
    <citation type="journal article" date="2017" name="Front. Plant Sci.">
        <title>Gene Classification and Mining of Molecular Markers Useful in Red Clover (Trifolium pratense) Breeding.</title>
        <authorList>
            <person name="Istvanek J."/>
            <person name="Dluhosova J."/>
            <person name="Dluhos P."/>
            <person name="Patkova L."/>
            <person name="Nedelnik J."/>
            <person name="Repkova J."/>
        </authorList>
    </citation>
    <scope>NUCLEOTIDE SEQUENCE [LARGE SCALE GENOMIC DNA]</scope>
    <source>
        <strain evidence="3">cv. Tatra</strain>
        <tissue evidence="2">Young leaves</tissue>
    </source>
</reference>
<dbReference type="PANTHER" id="PTHR46890:SF50">
    <property type="entry name" value="RNA-DIRECTED DNA POLYMERASE, EUKARYOTA, REVERSE TRANSCRIPTASE ZINC-BINDING DOMAIN PROTEIN-RELATED"/>
    <property type="match status" value="1"/>
</dbReference>
<dbReference type="InterPro" id="IPR052343">
    <property type="entry name" value="Retrotransposon-Effector_Assoc"/>
</dbReference>
<evidence type="ECO:0000313" key="3">
    <source>
        <dbReference type="Proteomes" id="UP000236291"/>
    </source>
</evidence>
<dbReference type="InterPro" id="IPR000477">
    <property type="entry name" value="RT_dom"/>
</dbReference>
<reference evidence="2 3" key="1">
    <citation type="journal article" date="2014" name="Am. J. Bot.">
        <title>Genome assembly and annotation for red clover (Trifolium pratense; Fabaceae).</title>
        <authorList>
            <person name="Istvanek J."/>
            <person name="Jaros M."/>
            <person name="Krenek A."/>
            <person name="Repkova J."/>
        </authorList>
    </citation>
    <scope>NUCLEOTIDE SEQUENCE [LARGE SCALE GENOMIC DNA]</scope>
    <source>
        <strain evidence="3">cv. Tatra</strain>
        <tissue evidence="2">Young leaves</tissue>
    </source>
</reference>
<dbReference type="AlphaFoldDB" id="A0A2K3JY53"/>
<dbReference type="InterPro" id="IPR043502">
    <property type="entry name" value="DNA/RNA_pol_sf"/>
</dbReference>
<feature type="domain" description="Reverse transcriptase" evidence="1">
    <location>
        <begin position="1"/>
        <end position="142"/>
    </location>
</feature>
<dbReference type="EMBL" id="ASHM01129945">
    <property type="protein sequence ID" value="PNX58979.1"/>
    <property type="molecule type" value="Genomic_DNA"/>
</dbReference>
<evidence type="ECO:0000313" key="2">
    <source>
        <dbReference type="EMBL" id="PNX58979.1"/>
    </source>
</evidence>
<organism evidence="2 3">
    <name type="scientific">Trifolium pratense</name>
    <name type="common">Red clover</name>
    <dbReference type="NCBI Taxonomy" id="57577"/>
    <lineage>
        <taxon>Eukaryota</taxon>
        <taxon>Viridiplantae</taxon>
        <taxon>Streptophyta</taxon>
        <taxon>Embryophyta</taxon>
        <taxon>Tracheophyta</taxon>
        <taxon>Spermatophyta</taxon>
        <taxon>Magnoliopsida</taxon>
        <taxon>eudicotyledons</taxon>
        <taxon>Gunneridae</taxon>
        <taxon>Pentapetalae</taxon>
        <taxon>rosids</taxon>
        <taxon>fabids</taxon>
        <taxon>Fabales</taxon>
        <taxon>Fabaceae</taxon>
        <taxon>Papilionoideae</taxon>
        <taxon>50 kb inversion clade</taxon>
        <taxon>NPAAA clade</taxon>
        <taxon>Hologalegina</taxon>
        <taxon>IRL clade</taxon>
        <taxon>Trifolieae</taxon>
        <taxon>Trifolium</taxon>
    </lineage>
</organism>
<dbReference type="STRING" id="57577.A0A2K3JY53"/>
<gene>
    <name evidence="2" type="ORF">L195_g059457</name>
</gene>
<proteinExistence type="predicted"/>
<comment type="caution">
    <text evidence="2">The sequence shown here is derived from an EMBL/GenBank/DDBJ whole genome shotgun (WGS) entry which is preliminary data.</text>
</comment>